<evidence type="ECO:0000259" key="2">
    <source>
        <dbReference type="Pfam" id="PF11127"/>
    </source>
</evidence>
<dbReference type="Proteomes" id="UP001333102">
    <property type="component" value="Chromosome"/>
</dbReference>
<organism evidence="3 4">
    <name type="scientific">Geochorda subterranea</name>
    <dbReference type="NCBI Taxonomy" id="3109564"/>
    <lineage>
        <taxon>Bacteria</taxon>
        <taxon>Bacillati</taxon>
        <taxon>Bacillota</taxon>
        <taxon>Limnochordia</taxon>
        <taxon>Limnochordales</taxon>
        <taxon>Geochordaceae</taxon>
        <taxon>Geochorda</taxon>
    </lineage>
</organism>
<evidence type="ECO:0000256" key="1">
    <source>
        <dbReference type="SAM" id="Phobius"/>
    </source>
</evidence>
<protein>
    <submittedName>
        <fullName evidence="3">DUF2892 domain-containing protein</fullName>
    </submittedName>
</protein>
<evidence type="ECO:0000313" key="4">
    <source>
        <dbReference type="Proteomes" id="UP001333102"/>
    </source>
</evidence>
<accession>A0ABZ1BPD9</accession>
<feature type="transmembrane region" description="Helical" evidence="1">
    <location>
        <begin position="34"/>
        <end position="56"/>
    </location>
</feature>
<dbReference type="InterPro" id="IPR021309">
    <property type="entry name" value="YgaP-like_TM"/>
</dbReference>
<feature type="transmembrane region" description="Helical" evidence="1">
    <location>
        <begin position="12"/>
        <end position="28"/>
    </location>
</feature>
<keyword evidence="1" id="KW-1133">Transmembrane helix</keyword>
<feature type="domain" description="Inner membrane protein YgaP-like transmembrane" evidence="2">
    <location>
        <begin position="1"/>
        <end position="63"/>
    </location>
</feature>
<reference evidence="4" key="1">
    <citation type="submission" date="2023-12" db="EMBL/GenBank/DDBJ databases">
        <title>Novel isolates from deep terrestrial aquifers shed light on the physiology and ecology of the class Limnochordia.</title>
        <authorList>
            <person name="Karnachuk O.V."/>
            <person name="Lukina A.P."/>
            <person name="Avakyan M.R."/>
            <person name="Kadnikov V."/>
            <person name="Begmatov S."/>
            <person name="Beletsky A.V."/>
            <person name="Mardanov A.V."/>
            <person name="Ravin N.V."/>
        </authorList>
    </citation>
    <scope>NUCLEOTIDE SEQUENCE [LARGE SCALE GENOMIC DNA]</scope>
    <source>
        <strain evidence="4">LN</strain>
    </source>
</reference>
<proteinExistence type="predicted"/>
<dbReference type="Pfam" id="PF11127">
    <property type="entry name" value="YgaP-like_TM"/>
    <property type="match status" value="1"/>
</dbReference>
<keyword evidence="1" id="KW-0812">Transmembrane</keyword>
<evidence type="ECO:0000313" key="3">
    <source>
        <dbReference type="EMBL" id="WRP14281.1"/>
    </source>
</evidence>
<gene>
    <name evidence="3" type="ORF">VLY81_12785</name>
</gene>
<keyword evidence="1" id="KW-0472">Membrane</keyword>
<dbReference type="EMBL" id="CP141614">
    <property type="protein sequence ID" value="WRP14281.1"/>
    <property type="molecule type" value="Genomic_DNA"/>
</dbReference>
<dbReference type="RefSeq" id="WP_324668589.1">
    <property type="nucleotide sequence ID" value="NZ_CP141614.1"/>
</dbReference>
<keyword evidence="4" id="KW-1185">Reference proteome</keyword>
<sequence length="73" mass="7718">MQHNLASWDRAVRTVVALALVAVAIAWASPWRWVALAIGVILGATAASGYCPLYGVCRISTATPQAGEQGRRP</sequence>
<name>A0ABZ1BPD9_9FIRM</name>